<dbReference type="InterPro" id="IPR018060">
    <property type="entry name" value="HTH_AraC"/>
</dbReference>
<dbReference type="SUPFAM" id="SSF46689">
    <property type="entry name" value="Homeodomain-like"/>
    <property type="match status" value="2"/>
</dbReference>
<reference evidence="6 7" key="1">
    <citation type="submission" date="2023-04" db="EMBL/GenBank/DDBJ databases">
        <title>Ottowia paracancer sp. nov., isolated from human stomach.</title>
        <authorList>
            <person name="Song Y."/>
        </authorList>
    </citation>
    <scope>NUCLEOTIDE SEQUENCE [LARGE SCALE GENOMIC DNA]</scope>
    <source>
        <strain evidence="6 7">10c7w1</strain>
    </source>
</reference>
<dbReference type="PROSITE" id="PS00041">
    <property type="entry name" value="HTH_ARAC_FAMILY_1"/>
    <property type="match status" value="1"/>
</dbReference>
<keyword evidence="3" id="KW-0804">Transcription</keyword>
<dbReference type="RefSeq" id="WP_279523801.1">
    <property type="nucleotide sequence ID" value="NZ_JARVII010000004.1"/>
</dbReference>
<dbReference type="SMART" id="SM00342">
    <property type="entry name" value="HTH_ARAC"/>
    <property type="match status" value="1"/>
</dbReference>
<comment type="caution">
    <text evidence="6">The sequence shown here is derived from an EMBL/GenBank/DDBJ whole genome shotgun (WGS) entry which is preliminary data.</text>
</comment>
<dbReference type="Proteomes" id="UP001237156">
    <property type="component" value="Unassembled WGS sequence"/>
</dbReference>
<dbReference type="GO" id="GO:0003700">
    <property type="term" value="F:DNA-binding transcription factor activity"/>
    <property type="evidence" value="ECO:0007669"/>
    <property type="project" value="InterPro"/>
</dbReference>
<dbReference type="PROSITE" id="PS01124">
    <property type="entry name" value="HTH_ARAC_FAMILY_2"/>
    <property type="match status" value="1"/>
</dbReference>
<dbReference type="InterPro" id="IPR053142">
    <property type="entry name" value="PchR_regulatory_protein"/>
</dbReference>
<feature type="chain" id="PRO_5043902505" evidence="4">
    <location>
        <begin position="18"/>
        <end position="206"/>
    </location>
</feature>
<evidence type="ECO:0000313" key="7">
    <source>
        <dbReference type="Proteomes" id="UP001237156"/>
    </source>
</evidence>
<dbReference type="PANTHER" id="PTHR47893:SF1">
    <property type="entry name" value="REGULATORY PROTEIN PCHR"/>
    <property type="match status" value="1"/>
</dbReference>
<feature type="domain" description="HTH araC/xylS-type" evidence="5">
    <location>
        <begin position="88"/>
        <end position="185"/>
    </location>
</feature>
<evidence type="ECO:0000256" key="2">
    <source>
        <dbReference type="ARBA" id="ARBA00023125"/>
    </source>
</evidence>
<evidence type="ECO:0000259" key="5">
    <source>
        <dbReference type="PROSITE" id="PS01124"/>
    </source>
</evidence>
<accession>A0AAW6RMW2</accession>
<dbReference type="AlphaFoldDB" id="A0AAW6RMW2"/>
<dbReference type="PANTHER" id="PTHR47893">
    <property type="entry name" value="REGULATORY PROTEIN PCHR"/>
    <property type="match status" value="1"/>
</dbReference>
<sequence>MRHASGVRLLACRPASAAALAHARALAWQAVHPAPDTPGRLLALHAGALALLHEQLRLLPASGPTPLSAAPPAESPRLLRPQEAARMEQARRWLLAHAHESISIRRLADELHMSESRLRRSFRQAWGGSPQDFHTRARMALALRHLQAGCRVTKTAWRVGYGQPGNFSQAFTRHFGYPPSQARCLKDCEQILRPRPRPAESAPPSA</sequence>
<name>A0AAW6RMW2_9BURK</name>
<dbReference type="Pfam" id="PF12833">
    <property type="entry name" value="HTH_18"/>
    <property type="match status" value="1"/>
</dbReference>
<keyword evidence="2" id="KW-0238">DNA-binding</keyword>
<keyword evidence="1" id="KW-0805">Transcription regulation</keyword>
<dbReference type="GO" id="GO:0043565">
    <property type="term" value="F:sequence-specific DNA binding"/>
    <property type="evidence" value="ECO:0007669"/>
    <property type="project" value="InterPro"/>
</dbReference>
<keyword evidence="7" id="KW-1185">Reference proteome</keyword>
<dbReference type="InterPro" id="IPR018062">
    <property type="entry name" value="HTH_AraC-typ_CS"/>
</dbReference>
<keyword evidence="4" id="KW-0732">Signal</keyword>
<gene>
    <name evidence="6" type="ORF">QB898_03450</name>
</gene>
<protein>
    <submittedName>
        <fullName evidence="6">AraC family transcriptional regulator</fullName>
    </submittedName>
</protein>
<evidence type="ECO:0000256" key="3">
    <source>
        <dbReference type="ARBA" id="ARBA00023163"/>
    </source>
</evidence>
<dbReference type="InterPro" id="IPR009057">
    <property type="entry name" value="Homeodomain-like_sf"/>
</dbReference>
<feature type="signal peptide" evidence="4">
    <location>
        <begin position="1"/>
        <end position="17"/>
    </location>
</feature>
<evidence type="ECO:0000313" key="6">
    <source>
        <dbReference type="EMBL" id="MDG9698785.1"/>
    </source>
</evidence>
<dbReference type="EMBL" id="JARVII010000004">
    <property type="protein sequence ID" value="MDG9698785.1"/>
    <property type="molecule type" value="Genomic_DNA"/>
</dbReference>
<proteinExistence type="predicted"/>
<evidence type="ECO:0000256" key="1">
    <source>
        <dbReference type="ARBA" id="ARBA00023015"/>
    </source>
</evidence>
<dbReference type="Gene3D" id="1.10.10.60">
    <property type="entry name" value="Homeodomain-like"/>
    <property type="match status" value="1"/>
</dbReference>
<evidence type="ECO:0000256" key="4">
    <source>
        <dbReference type="SAM" id="SignalP"/>
    </source>
</evidence>
<organism evidence="6 7">
    <name type="scientific">Ottowia cancrivicina</name>
    <dbReference type="NCBI Taxonomy" id="3040346"/>
    <lineage>
        <taxon>Bacteria</taxon>
        <taxon>Pseudomonadati</taxon>
        <taxon>Pseudomonadota</taxon>
        <taxon>Betaproteobacteria</taxon>
        <taxon>Burkholderiales</taxon>
        <taxon>Comamonadaceae</taxon>
        <taxon>Ottowia</taxon>
    </lineage>
</organism>